<dbReference type="Gene3D" id="3.90.1590.10">
    <property type="entry name" value="glutathione-dependent formaldehyde- activating enzyme (gfa)"/>
    <property type="match status" value="1"/>
</dbReference>
<comment type="similarity">
    <text evidence="1">Belongs to the Gfa family.</text>
</comment>
<evidence type="ECO:0000256" key="2">
    <source>
        <dbReference type="ARBA" id="ARBA00022723"/>
    </source>
</evidence>
<dbReference type="RefSeq" id="WP_109089714.1">
    <property type="nucleotide sequence ID" value="NZ_CP039544.1"/>
</dbReference>
<protein>
    <submittedName>
        <fullName evidence="6">Aldehyde-activating protein</fullName>
    </submittedName>
</protein>
<dbReference type="SUPFAM" id="SSF51316">
    <property type="entry name" value="Mss4-like"/>
    <property type="match status" value="1"/>
</dbReference>
<organism evidence="6 7">
    <name type="scientific">Alcaligenes faecalis</name>
    <dbReference type="NCBI Taxonomy" id="511"/>
    <lineage>
        <taxon>Bacteria</taxon>
        <taxon>Pseudomonadati</taxon>
        <taxon>Pseudomonadota</taxon>
        <taxon>Betaproteobacteria</taxon>
        <taxon>Burkholderiales</taxon>
        <taxon>Alcaligenaceae</taxon>
        <taxon>Alcaligenes</taxon>
    </lineage>
</organism>
<dbReference type="Proteomes" id="UP000245216">
    <property type="component" value="Unassembled WGS sequence"/>
</dbReference>
<feature type="domain" description="CENP-V/GFA" evidence="5">
    <location>
        <begin position="8"/>
        <end position="108"/>
    </location>
</feature>
<dbReference type="GO" id="GO:0016846">
    <property type="term" value="F:carbon-sulfur lyase activity"/>
    <property type="evidence" value="ECO:0007669"/>
    <property type="project" value="InterPro"/>
</dbReference>
<accession>A0A2U2BHJ6</accession>
<dbReference type="PANTHER" id="PTHR33337">
    <property type="entry name" value="GFA DOMAIN-CONTAINING PROTEIN"/>
    <property type="match status" value="1"/>
</dbReference>
<evidence type="ECO:0000259" key="5">
    <source>
        <dbReference type="PROSITE" id="PS51891"/>
    </source>
</evidence>
<reference evidence="6 7" key="1">
    <citation type="submission" date="2018-05" db="EMBL/GenBank/DDBJ databases">
        <title>Genome Sequence of an Efficient Indole-Degrading Bacterium, Alcaligenes sp.YBY.</title>
        <authorList>
            <person name="Yang B."/>
        </authorList>
    </citation>
    <scope>NUCLEOTIDE SEQUENCE [LARGE SCALE GENOMIC DNA]</scope>
    <source>
        <strain evidence="6 7">YBY</strain>
    </source>
</reference>
<proteinExistence type="inferred from homology"/>
<gene>
    <name evidence="6" type="ORF">DF183_16990</name>
</gene>
<keyword evidence="2" id="KW-0479">Metal-binding</keyword>
<dbReference type="PROSITE" id="PS51891">
    <property type="entry name" value="CENP_V_GFA"/>
    <property type="match status" value="1"/>
</dbReference>
<keyword evidence="3" id="KW-0862">Zinc</keyword>
<dbReference type="STRING" id="511.UZ73_17780"/>
<dbReference type="EMBL" id="QEXO01000004">
    <property type="protein sequence ID" value="PWE13493.1"/>
    <property type="molecule type" value="Genomic_DNA"/>
</dbReference>
<keyword evidence="4" id="KW-0456">Lyase</keyword>
<sequence length="139" mass="15450">MANDKSMIHGNCLCGAVSISLQQHKPSISACHCGICRNWSGGPFLSLESHETPVIEGEEHVRSYASSEWAERSFCDVCGTHLFYKLKVGGFHAISAGLFKDSGNWPFELQVFIDDKPDNYTFANKTREMTGEEVVKLFS</sequence>
<evidence type="ECO:0000256" key="3">
    <source>
        <dbReference type="ARBA" id="ARBA00022833"/>
    </source>
</evidence>
<dbReference type="GO" id="GO:0046872">
    <property type="term" value="F:metal ion binding"/>
    <property type="evidence" value="ECO:0007669"/>
    <property type="project" value="UniProtKB-KW"/>
</dbReference>
<dbReference type="PANTHER" id="PTHR33337:SF40">
    <property type="entry name" value="CENP-V_GFA DOMAIN-CONTAINING PROTEIN-RELATED"/>
    <property type="match status" value="1"/>
</dbReference>
<name>A0A2U2BHJ6_ALCFA</name>
<dbReference type="InterPro" id="IPR006913">
    <property type="entry name" value="CENP-V/GFA"/>
</dbReference>
<dbReference type="Pfam" id="PF04828">
    <property type="entry name" value="GFA"/>
    <property type="match status" value="1"/>
</dbReference>
<evidence type="ECO:0000313" key="6">
    <source>
        <dbReference type="EMBL" id="PWE13493.1"/>
    </source>
</evidence>
<evidence type="ECO:0000256" key="4">
    <source>
        <dbReference type="ARBA" id="ARBA00023239"/>
    </source>
</evidence>
<reference evidence="6 7" key="2">
    <citation type="submission" date="2018-05" db="EMBL/GenBank/DDBJ databases">
        <authorList>
            <person name="Lanie J.A."/>
            <person name="Ng W.-L."/>
            <person name="Kazmierczak K.M."/>
            <person name="Andrzejewski T.M."/>
            <person name="Davidsen T.M."/>
            <person name="Wayne K.J."/>
            <person name="Tettelin H."/>
            <person name="Glass J.I."/>
            <person name="Rusch D."/>
            <person name="Podicherti R."/>
            <person name="Tsui H.-C.T."/>
            <person name="Winkler M.E."/>
        </authorList>
    </citation>
    <scope>NUCLEOTIDE SEQUENCE [LARGE SCALE GENOMIC DNA]</scope>
    <source>
        <strain evidence="6 7">YBY</strain>
    </source>
</reference>
<evidence type="ECO:0000313" key="7">
    <source>
        <dbReference type="Proteomes" id="UP000245216"/>
    </source>
</evidence>
<comment type="caution">
    <text evidence="6">The sequence shown here is derived from an EMBL/GenBank/DDBJ whole genome shotgun (WGS) entry which is preliminary data.</text>
</comment>
<dbReference type="InterPro" id="IPR011057">
    <property type="entry name" value="Mss4-like_sf"/>
</dbReference>
<evidence type="ECO:0000256" key="1">
    <source>
        <dbReference type="ARBA" id="ARBA00005495"/>
    </source>
</evidence>
<dbReference type="AlphaFoldDB" id="A0A2U2BHJ6"/>